<proteinExistence type="predicted"/>
<dbReference type="GeneID" id="89336662"/>
<evidence type="ECO:0000313" key="1">
    <source>
        <dbReference type="EMBL" id="WWQ59404.1"/>
    </source>
</evidence>
<gene>
    <name evidence="1" type="ORF">V6M85_07800</name>
</gene>
<dbReference type="AlphaFoldDB" id="A0AAX4KWY7"/>
<sequence>MIAVQTYEIPLWIEERKKEIIAKTLEIPIGGSIFYFDIPNNPMVYVSESNGVLYINGSSYWESELYMLKDLKDEFVYQTLQLSKAMGRNVSKMDDMVVEVDNKKLIEKRKFYILLDNKIEVGFYYNLYLPDGKRNGIIEIVPYYKQYHD</sequence>
<protein>
    <submittedName>
        <fullName evidence="1">Uncharacterized protein</fullName>
    </submittedName>
</protein>
<name>A0AAX4KWY7_9CREN</name>
<dbReference type="EMBL" id="CP146016">
    <property type="protein sequence ID" value="WWQ59404.1"/>
    <property type="molecule type" value="Genomic_DNA"/>
</dbReference>
<accession>A0AAX4KWY7</accession>
<reference evidence="1 2" key="1">
    <citation type="submission" date="2024-02" db="EMBL/GenBank/DDBJ databases">
        <title>STSV induces naive adaptation in Sulfolobus.</title>
        <authorList>
            <person name="Xiang X."/>
            <person name="Song M."/>
        </authorList>
    </citation>
    <scope>NUCLEOTIDE SEQUENCE [LARGE SCALE GENOMIC DNA]</scope>
    <source>
        <strain evidence="1 2">RT2</strain>
    </source>
</reference>
<organism evidence="1 2">
    <name type="scientific">Sulfolobus tengchongensis</name>
    <dbReference type="NCBI Taxonomy" id="207809"/>
    <lineage>
        <taxon>Archaea</taxon>
        <taxon>Thermoproteota</taxon>
        <taxon>Thermoprotei</taxon>
        <taxon>Sulfolobales</taxon>
        <taxon>Sulfolobaceae</taxon>
        <taxon>Sulfolobus</taxon>
    </lineage>
</organism>
<dbReference type="Proteomes" id="UP001432202">
    <property type="component" value="Chromosome"/>
</dbReference>
<evidence type="ECO:0000313" key="2">
    <source>
        <dbReference type="Proteomes" id="UP001432202"/>
    </source>
</evidence>
<dbReference type="RefSeq" id="WP_338598542.1">
    <property type="nucleotide sequence ID" value="NZ_CP146016.1"/>
</dbReference>
<keyword evidence="2" id="KW-1185">Reference proteome</keyword>